<dbReference type="GO" id="GO:0043171">
    <property type="term" value="P:peptide catabolic process"/>
    <property type="evidence" value="ECO:0007669"/>
    <property type="project" value="TreeGrafter"/>
</dbReference>
<dbReference type="GO" id="GO:0046872">
    <property type="term" value="F:metal ion binding"/>
    <property type="evidence" value="ECO:0007669"/>
    <property type="project" value="UniProtKB-KW"/>
</dbReference>
<dbReference type="PANTHER" id="PTHR43690">
    <property type="entry name" value="NARDILYSIN"/>
    <property type="match status" value="1"/>
</dbReference>
<dbReference type="Pfam" id="PF05193">
    <property type="entry name" value="Peptidase_M16_C"/>
    <property type="match status" value="1"/>
</dbReference>
<dbReference type="InterPro" id="IPR011249">
    <property type="entry name" value="Metalloenz_LuxS/M16"/>
</dbReference>
<dbReference type="Pfam" id="PF00675">
    <property type="entry name" value="Peptidase_M16"/>
    <property type="match status" value="1"/>
</dbReference>
<proteinExistence type="inferred from homology"/>
<dbReference type="FunFam" id="3.30.830.10:FF:000005">
    <property type="entry name" value="nardilysin isoform X1"/>
    <property type="match status" value="1"/>
</dbReference>
<dbReference type="InterPro" id="IPR054734">
    <property type="entry name" value="PqqF-like_C_4"/>
</dbReference>
<comment type="caution">
    <text evidence="12">The sequence shown here is derived from an EMBL/GenBank/DDBJ whole genome shotgun (WGS) entry which is preliminary data.</text>
</comment>
<dbReference type="PROSITE" id="PS00143">
    <property type="entry name" value="INSULINASE"/>
    <property type="match status" value="1"/>
</dbReference>
<dbReference type="GO" id="GO:0004222">
    <property type="term" value="F:metalloendopeptidase activity"/>
    <property type="evidence" value="ECO:0007669"/>
    <property type="project" value="InterPro"/>
</dbReference>
<dbReference type="PANTHER" id="PTHR43690:SF18">
    <property type="entry name" value="INSULIN-DEGRADING ENZYME-RELATED"/>
    <property type="match status" value="1"/>
</dbReference>
<dbReference type="InterPro" id="IPR032632">
    <property type="entry name" value="Peptidase_M16_M"/>
</dbReference>
<evidence type="ECO:0000256" key="2">
    <source>
        <dbReference type="ARBA" id="ARBA00022670"/>
    </source>
</evidence>
<keyword evidence="3" id="KW-0479">Metal-binding</keyword>
<dbReference type="GO" id="GO:0005829">
    <property type="term" value="C:cytosol"/>
    <property type="evidence" value="ECO:0007669"/>
    <property type="project" value="TreeGrafter"/>
</dbReference>
<evidence type="ECO:0000256" key="1">
    <source>
        <dbReference type="ARBA" id="ARBA00007261"/>
    </source>
</evidence>
<protein>
    <recommendedName>
        <fullName evidence="14">Peptidase M16 N-terminal domain-containing protein</fullName>
    </recommendedName>
</protein>
<accession>A0A507E2R0</accession>
<dbReference type="InterPro" id="IPR007863">
    <property type="entry name" value="Peptidase_M16_C"/>
</dbReference>
<dbReference type="InterPro" id="IPR001431">
    <property type="entry name" value="Pept_M16_Zn_BS"/>
</dbReference>
<keyword evidence="6" id="KW-0482">Metalloprotease</keyword>
<keyword evidence="4" id="KW-0378">Hydrolase</keyword>
<evidence type="ECO:0000259" key="11">
    <source>
        <dbReference type="Pfam" id="PF22456"/>
    </source>
</evidence>
<evidence type="ECO:0000259" key="10">
    <source>
        <dbReference type="Pfam" id="PF16187"/>
    </source>
</evidence>
<dbReference type="EMBL" id="QEAQ01000053">
    <property type="protein sequence ID" value="TPX57390.1"/>
    <property type="molecule type" value="Genomic_DNA"/>
</dbReference>
<organism evidence="12 13">
    <name type="scientific">Powellomyces hirtus</name>
    <dbReference type="NCBI Taxonomy" id="109895"/>
    <lineage>
        <taxon>Eukaryota</taxon>
        <taxon>Fungi</taxon>
        <taxon>Fungi incertae sedis</taxon>
        <taxon>Chytridiomycota</taxon>
        <taxon>Chytridiomycota incertae sedis</taxon>
        <taxon>Chytridiomycetes</taxon>
        <taxon>Spizellomycetales</taxon>
        <taxon>Powellomycetaceae</taxon>
        <taxon>Powellomyces</taxon>
    </lineage>
</organism>
<evidence type="ECO:0000256" key="6">
    <source>
        <dbReference type="ARBA" id="ARBA00023049"/>
    </source>
</evidence>
<feature type="domain" description="Peptidase M16 N-terminal" evidence="8">
    <location>
        <begin position="46"/>
        <end position="182"/>
    </location>
</feature>
<evidence type="ECO:0000313" key="13">
    <source>
        <dbReference type="Proteomes" id="UP000318582"/>
    </source>
</evidence>
<dbReference type="FunFam" id="3.30.830.10:FF:000003">
    <property type="entry name" value="Insulin-degrading enzyme"/>
    <property type="match status" value="1"/>
</dbReference>
<feature type="domain" description="Peptidase M16 C-terminal" evidence="9">
    <location>
        <begin position="210"/>
        <end position="387"/>
    </location>
</feature>
<gene>
    <name evidence="12" type="ORF">PhCBS80983_g03885</name>
</gene>
<evidence type="ECO:0008006" key="14">
    <source>
        <dbReference type="Google" id="ProtNLM"/>
    </source>
</evidence>
<feature type="domain" description="Coenzyme PQQ synthesis protein F-like C-terminal lobe" evidence="11">
    <location>
        <begin position="782"/>
        <end position="880"/>
    </location>
</feature>
<reference evidence="12 13" key="1">
    <citation type="journal article" date="2019" name="Sci. Rep.">
        <title>Comparative genomics of chytrid fungi reveal insights into the obligate biotrophic and pathogenic lifestyle of Synchytrium endobioticum.</title>
        <authorList>
            <person name="van de Vossenberg B.T.L.H."/>
            <person name="Warris S."/>
            <person name="Nguyen H.D.T."/>
            <person name="van Gent-Pelzer M.P.E."/>
            <person name="Joly D.L."/>
            <person name="van de Geest H.C."/>
            <person name="Bonants P.J.M."/>
            <person name="Smith D.S."/>
            <person name="Levesque C.A."/>
            <person name="van der Lee T.A.J."/>
        </authorList>
    </citation>
    <scope>NUCLEOTIDE SEQUENCE [LARGE SCALE GENOMIC DNA]</scope>
    <source>
        <strain evidence="12 13">CBS 809.83</strain>
    </source>
</reference>
<dbReference type="SUPFAM" id="SSF63411">
    <property type="entry name" value="LuxS/MPP-like metallohydrolase"/>
    <property type="match status" value="4"/>
</dbReference>
<dbReference type="Pfam" id="PF16187">
    <property type="entry name" value="Peptidase_M16_M"/>
    <property type="match status" value="1"/>
</dbReference>
<keyword evidence="5" id="KW-0862">Zinc</keyword>
<evidence type="ECO:0000313" key="12">
    <source>
        <dbReference type="EMBL" id="TPX57390.1"/>
    </source>
</evidence>
<keyword evidence="13" id="KW-1185">Reference proteome</keyword>
<keyword evidence="2" id="KW-0645">Protease</keyword>
<sequence>MTSQDNADAVPVTAGPGHPAVFNAITKPDQDDRSYRLLTLANSLQVLLISDAATDKASAALDVHVGHLCDPEDVAGLAHFCEHLLFMGTEKYPVENDYNQYLSEHGGHSNAFTSVENTNYYFEVTSGHFEGALDRFAQFFITPLFSESCTEREMNAVDSEHKKNLQSDNWRVYQLEKDLSNPNHPYRKFGTGNLETLRDIPAQKGLDIRKILLEFHDKYYSANIMKLVLLGKESLDQLESWAVAMFSAVKNKDIKVPSFEGHPLTKAELGKELLIKPVKELRHLELTFPFPDTQKMYKSQPSKYLAHLIGHEGAGSILSLLKAKGWAIALSAGITHGGINFDFFKVSIDLTLAGVEHYEEIVPIIFQYISMVTADGIKEWIFQECKQLAAMSFRFKEKSPPSSYTSRVAGNMHQYDPEDILSGPYLMYDYEADKIALCLSYLRPDNFRLTLVSPTHEGITSDFEKAAWYGTEYVLRDFPDVLKKALVNTKEHDPELFLPSPNEFIPENFDVRKVDGDARAAIIRDDNIVRMWYKKDDTFLVPKANVWFQLKSPMSYVSPLACTLARIYTDLLKDALNEFSYYAEVAGLSYALENNTDGMVLILAGYNDKLATLLTKIVDKMKNLTVDQKRFKFISEQVARSYKNWAMESPHQHAIYHVSYLTQEKLWTHEEKLAELDGITPDDIQRFYPQMLQHMHIEGLAHGNIENATALKLVQIVEDAFHPKALPAYQRAETMRTQLLTPGISYVHTRTVPNADNLNSAIEYYIQVGDFTDAELRAQLNLFSQIAHEPAFDQLRTKEQLGYMVFSGLRKSTGAMGFRVIIQSEREPTFLETRIDAFLAGLKKVIADLTPEEFAKHQTALAARMLEKDKNLAQESQRLWTHVSSRYYHFDQHVLDAEKVKRVTQDTLLAFFDKFIDPASTTRCKLSVHVKSKKCPEPKVPLEQDVKDKVEAVLKTAHVVQDDENAVADLKASWCLSKAAVPVKPVTEYMVKAV</sequence>
<evidence type="ECO:0000259" key="8">
    <source>
        <dbReference type="Pfam" id="PF00675"/>
    </source>
</evidence>
<dbReference type="Proteomes" id="UP000318582">
    <property type="component" value="Unassembled WGS sequence"/>
</dbReference>
<dbReference type="Gene3D" id="3.30.830.10">
    <property type="entry name" value="Metalloenzyme, LuxS/M16 peptidase-like"/>
    <property type="match status" value="4"/>
</dbReference>
<evidence type="ECO:0000256" key="7">
    <source>
        <dbReference type="RuleBase" id="RU004447"/>
    </source>
</evidence>
<dbReference type="STRING" id="109895.A0A507E2R0"/>
<evidence type="ECO:0000256" key="3">
    <source>
        <dbReference type="ARBA" id="ARBA00022723"/>
    </source>
</evidence>
<dbReference type="AlphaFoldDB" id="A0A507E2R0"/>
<comment type="similarity">
    <text evidence="1 7">Belongs to the peptidase M16 family.</text>
</comment>
<dbReference type="FunFam" id="3.30.830.10:FF:000004">
    <property type="entry name" value="Putative insulin-degrading enzyme"/>
    <property type="match status" value="1"/>
</dbReference>
<evidence type="ECO:0000256" key="5">
    <source>
        <dbReference type="ARBA" id="ARBA00022833"/>
    </source>
</evidence>
<evidence type="ECO:0000259" key="9">
    <source>
        <dbReference type="Pfam" id="PF05193"/>
    </source>
</evidence>
<evidence type="ECO:0000256" key="4">
    <source>
        <dbReference type="ARBA" id="ARBA00022801"/>
    </source>
</evidence>
<feature type="domain" description="Peptidase M16 middle/third" evidence="10">
    <location>
        <begin position="393"/>
        <end position="675"/>
    </location>
</feature>
<dbReference type="InterPro" id="IPR050626">
    <property type="entry name" value="Peptidase_M16"/>
</dbReference>
<dbReference type="GO" id="GO:0051603">
    <property type="term" value="P:proteolysis involved in protein catabolic process"/>
    <property type="evidence" value="ECO:0007669"/>
    <property type="project" value="TreeGrafter"/>
</dbReference>
<name>A0A507E2R0_9FUNG</name>
<dbReference type="GO" id="GO:0005739">
    <property type="term" value="C:mitochondrion"/>
    <property type="evidence" value="ECO:0007669"/>
    <property type="project" value="TreeGrafter"/>
</dbReference>
<dbReference type="InterPro" id="IPR011765">
    <property type="entry name" value="Pept_M16_N"/>
</dbReference>
<dbReference type="Pfam" id="PF22456">
    <property type="entry name" value="PqqF-like_C_4"/>
    <property type="match status" value="1"/>
</dbReference>